<dbReference type="AlphaFoldDB" id="Q46X51"/>
<dbReference type="InterPro" id="IPR056077">
    <property type="entry name" value="DUF7660"/>
</dbReference>
<reference evidence="2" key="1">
    <citation type="submission" date="2005-08" db="EMBL/GenBank/DDBJ databases">
        <title>Complete sequence of Chromosome1 of Ralstonia eutropha JMP134.</title>
        <authorList>
            <person name="Copeland A."/>
            <person name="Lucas S."/>
            <person name="Lapidus A."/>
            <person name="Barry K."/>
            <person name="Detter J.C."/>
            <person name="Glavina T."/>
            <person name="Hammon N."/>
            <person name="Israni S."/>
            <person name="Pitluck S."/>
            <person name="Goltsman E."/>
            <person name="Martinez M."/>
            <person name="Schmutz J."/>
            <person name="Larimer F."/>
            <person name="Land M."/>
            <person name="Lykidis A."/>
            <person name="Richardson P."/>
        </authorList>
    </citation>
    <scope>NUCLEOTIDE SEQUENCE</scope>
    <source>
        <strain evidence="2">JMP134</strain>
    </source>
</reference>
<name>Q46X51_CUPPJ</name>
<dbReference type="eggNOG" id="ENOG50339UH">
    <property type="taxonomic scope" value="Bacteria"/>
</dbReference>
<dbReference type="KEGG" id="reu:Reut_A2922"/>
<evidence type="ECO:0000259" key="1">
    <source>
        <dbReference type="Pfam" id="PF24693"/>
    </source>
</evidence>
<protein>
    <recommendedName>
        <fullName evidence="1">DUF7660 domain-containing protein</fullName>
    </recommendedName>
</protein>
<organism evidence="2">
    <name type="scientific">Cupriavidus pinatubonensis (strain JMP 134 / LMG 1197)</name>
    <name type="common">Cupriavidus necator (strain JMP 134)</name>
    <dbReference type="NCBI Taxonomy" id="264198"/>
    <lineage>
        <taxon>Bacteria</taxon>
        <taxon>Pseudomonadati</taxon>
        <taxon>Pseudomonadota</taxon>
        <taxon>Betaproteobacteria</taxon>
        <taxon>Burkholderiales</taxon>
        <taxon>Burkholderiaceae</taxon>
        <taxon>Cupriavidus</taxon>
    </lineage>
</organism>
<dbReference type="STRING" id="264198.Reut_A2922"/>
<dbReference type="EMBL" id="CP000090">
    <property type="protein sequence ID" value="AAZ62282.1"/>
    <property type="molecule type" value="Genomic_DNA"/>
</dbReference>
<feature type="domain" description="DUF7660" evidence="1">
    <location>
        <begin position="12"/>
        <end position="84"/>
    </location>
</feature>
<dbReference type="OrthoDB" id="1373771at2"/>
<proteinExistence type="predicted"/>
<accession>Q46X51</accession>
<dbReference type="HOGENOM" id="CLU_170093_1_0_4"/>
<dbReference type="Pfam" id="PF24693">
    <property type="entry name" value="DUF7660"/>
    <property type="match status" value="1"/>
</dbReference>
<gene>
    <name evidence="2" type="ordered locus">Reut_A2922</name>
</gene>
<sequence>MNLQDQIGEIDSKERLADLVAALLDDLVRNPQEWENVSLEGFLAAMEAWIRDMDGYYKNAGQPIPDMPTWRTLADILLAARVYE</sequence>
<evidence type="ECO:0000313" key="2">
    <source>
        <dbReference type="EMBL" id="AAZ62282.1"/>
    </source>
</evidence>